<accession>A0ABS8KEP8</accession>
<keyword evidence="1 4" id="KW-0732">Signal</keyword>
<comment type="caution">
    <text evidence="5">The sequence shown here is derived from an EMBL/GenBank/DDBJ whole genome shotgun (WGS) entry which is preliminary data.</text>
</comment>
<organism evidence="5 6">
    <name type="scientific">Paraburkholderia translucens</name>
    <dbReference type="NCBI Taxonomy" id="2886945"/>
    <lineage>
        <taxon>Bacteria</taxon>
        <taxon>Pseudomonadati</taxon>
        <taxon>Pseudomonadota</taxon>
        <taxon>Betaproteobacteria</taxon>
        <taxon>Burkholderiales</taxon>
        <taxon>Burkholderiaceae</taxon>
        <taxon>Paraburkholderia</taxon>
    </lineage>
</organism>
<gene>
    <name evidence="5" type="ORF">LJ655_14805</name>
</gene>
<name>A0ABS8KEP8_9BURK</name>
<dbReference type="SUPFAM" id="SSF47752">
    <property type="entry name" value="Protein HNS-dependent expression A, HdeA"/>
    <property type="match status" value="1"/>
</dbReference>
<dbReference type="Proteomes" id="UP001430614">
    <property type="component" value="Unassembled WGS sequence"/>
</dbReference>
<dbReference type="InterPro" id="IPR038303">
    <property type="entry name" value="HdeA/HdeB_sf"/>
</dbReference>
<evidence type="ECO:0000256" key="1">
    <source>
        <dbReference type="ARBA" id="ARBA00022729"/>
    </source>
</evidence>
<dbReference type="Gene3D" id="1.10.890.10">
    <property type="entry name" value="HNS-dependent expression A"/>
    <property type="match status" value="1"/>
</dbReference>
<sequence length="110" mass="11943">MKQAAAAASSVLFALLLAQPTLGQTSKPMSPAKMTCEDFVAVDDVYRPTLVYWVAGVDKLGIRETDTMVADTATPIGVIVDACKKTPKVAFKTKVRELYKSGQINLFDHH</sequence>
<reference evidence="5 6" key="1">
    <citation type="submission" date="2021-11" db="EMBL/GenBank/DDBJ databases">
        <authorList>
            <person name="Oh E.-T."/>
            <person name="Kim S.-B."/>
        </authorList>
    </citation>
    <scope>NUCLEOTIDE SEQUENCE [LARGE SCALE GENOMIC DNA]</scope>
    <source>
        <strain evidence="5 6">MMS20-SJTN17</strain>
    </source>
</reference>
<proteinExistence type="predicted"/>
<dbReference type="RefSeq" id="WP_230562001.1">
    <property type="nucleotide sequence ID" value="NZ_JAJITC010000007.1"/>
</dbReference>
<dbReference type="InterPro" id="IPR010486">
    <property type="entry name" value="HNS-dep_expression_A/B"/>
</dbReference>
<evidence type="ECO:0000313" key="5">
    <source>
        <dbReference type="EMBL" id="MCC8403142.1"/>
    </source>
</evidence>
<evidence type="ECO:0000313" key="6">
    <source>
        <dbReference type="Proteomes" id="UP001430614"/>
    </source>
</evidence>
<keyword evidence="2" id="KW-0574">Periplasm</keyword>
<dbReference type="Pfam" id="PF06411">
    <property type="entry name" value="HdeA"/>
    <property type="match status" value="1"/>
</dbReference>
<feature type="chain" id="PRO_5045568578" evidence="4">
    <location>
        <begin position="24"/>
        <end position="110"/>
    </location>
</feature>
<keyword evidence="3" id="KW-0143">Chaperone</keyword>
<protein>
    <submittedName>
        <fullName evidence="5">HdeA family protein</fullName>
    </submittedName>
</protein>
<evidence type="ECO:0000256" key="4">
    <source>
        <dbReference type="SAM" id="SignalP"/>
    </source>
</evidence>
<evidence type="ECO:0000256" key="3">
    <source>
        <dbReference type="ARBA" id="ARBA00023186"/>
    </source>
</evidence>
<feature type="signal peptide" evidence="4">
    <location>
        <begin position="1"/>
        <end position="23"/>
    </location>
</feature>
<dbReference type="InterPro" id="IPR036831">
    <property type="entry name" value="HdeA_sf"/>
</dbReference>
<dbReference type="EMBL" id="JAJITC010000007">
    <property type="protein sequence ID" value="MCC8403142.1"/>
    <property type="molecule type" value="Genomic_DNA"/>
</dbReference>
<keyword evidence="6" id="KW-1185">Reference proteome</keyword>
<evidence type="ECO:0000256" key="2">
    <source>
        <dbReference type="ARBA" id="ARBA00022764"/>
    </source>
</evidence>